<dbReference type="Proteomes" id="UP000070501">
    <property type="component" value="Unassembled WGS sequence"/>
</dbReference>
<gene>
    <name evidence="2" type="ORF">Micbo1qcDRAFT_169890</name>
</gene>
<evidence type="ECO:0000256" key="1">
    <source>
        <dbReference type="SAM" id="MobiDB-lite"/>
    </source>
</evidence>
<dbReference type="AlphaFoldDB" id="A0A136IIS9"/>
<name>A0A136IIS9_9PEZI</name>
<evidence type="ECO:0000313" key="3">
    <source>
        <dbReference type="Proteomes" id="UP000070501"/>
    </source>
</evidence>
<sequence>MLCDGGTLMVVDFERAEFCDRQPLGSIDANGQNRKRKRGSSQKQGKDDFARELESAVEKATKYIARPPGRGR</sequence>
<keyword evidence="3" id="KW-1185">Reference proteome</keyword>
<organism evidence="2 3">
    <name type="scientific">Microdochium bolleyi</name>
    <dbReference type="NCBI Taxonomy" id="196109"/>
    <lineage>
        <taxon>Eukaryota</taxon>
        <taxon>Fungi</taxon>
        <taxon>Dikarya</taxon>
        <taxon>Ascomycota</taxon>
        <taxon>Pezizomycotina</taxon>
        <taxon>Sordariomycetes</taxon>
        <taxon>Xylariomycetidae</taxon>
        <taxon>Xylariales</taxon>
        <taxon>Microdochiaceae</taxon>
        <taxon>Microdochium</taxon>
    </lineage>
</organism>
<feature type="region of interest" description="Disordered" evidence="1">
    <location>
        <begin position="23"/>
        <end position="51"/>
    </location>
</feature>
<reference evidence="3" key="1">
    <citation type="submission" date="2016-02" db="EMBL/GenBank/DDBJ databases">
        <title>Draft genome sequence of Microdochium bolleyi, a fungal endophyte of beachgrass.</title>
        <authorList>
            <consortium name="DOE Joint Genome Institute"/>
            <person name="David A.S."/>
            <person name="May G."/>
            <person name="Haridas S."/>
            <person name="Lim J."/>
            <person name="Wang M."/>
            <person name="Labutti K."/>
            <person name="Lipzen A."/>
            <person name="Barry K."/>
            <person name="Grigoriev I.V."/>
        </authorList>
    </citation>
    <scope>NUCLEOTIDE SEQUENCE [LARGE SCALE GENOMIC DNA]</scope>
    <source>
        <strain evidence="3">J235TASD1</strain>
    </source>
</reference>
<accession>A0A136IIS9</accession>
<protein>
    <submittedName>
        <fullName evidence="2">Uncharacterized protein</fullName>
    </submittedName>
</protein>
<dbReference type="InParanoid" id="A0A136IIS9"/>
<dbReference type="OrthoDB" id="2156052at2759"/>
<proteinExistence type="predicted"/>
<evidence type="ECO:0000313" key="2">
    <source>
        <dbReference type="EMBL" id="KXJ84853.1"/>
    </source>
</evidence>
<dbReference type="EMBL" id="KQ964319">
    <property type="protein sequence ID" value="KXJ84853.1"/>
    <property type="molecule type" value="Genomic_DNA"/>
</dbReference>